<evidence type="ECO:0000313" key="1">
    <source>
        <dbReference type="EMBL" id="EKR65370.1"/>
    </source>
</evidence>
<sequence>MSTNLDGNIIVNFSQNEVPTEIVPLTFICFQIDFIVETLP</sequence>
<name>A0A828Z5X7_9LEPT</name>
<dbReference type="AlphaFoldDB" id="A0A828Z5X7"/>
<proteinExistence type="predicted"/>
<reference evidence="1 2" key="1">
    <citation type="submission" date="2012-10" db="EMBL/GenBank/DDBJ databases">
        <authorList>
            <person name="Harkins D.M."/>
            <person name="Durkin A.S."/>
            <person name="Brinkac L.M."/>
            <person name="Haft D.H."/>
            <person name="Selengut J.D."/>
            <person name="Sanka R."/>
            <person name="DePew J."/>
            <person name="Purushe J."/>
            <person name="Whelen A.C."/>
            <person name="Vinetz J.M."/>
            <person name="Sutton G.G."/>
            <person name="Nierman W.C."/>
            <person name="Fouts D.E."/>
        </authorList>
    </citation>
    <scope>NUCLEOTIDE SEQUENCE [LARGE SCALE GENOMIC DNA]</scope>
    <source>
        <strain evidence="1 2">2006001853</strain>
    </source>
</reference>
<gene>
    <name evidence="1" type="ORF">LEP1GSC036_1346</name>
</gene>
<organism evidence="1 2">
    <name type="scientific">Leptospira weilii str. 2006001853</name>
    <dbReference type="NCBI Taxonomy" id="1001589"/>
    <lineage>
        <taxon>Bacteria</taxon>
        <taxon>Pseudomonadati</taxon>
        <taxon>Spirochaetota</taxon>
        <taxon>Spirochaetia</taxon>
        <taxon>Leptospirales</taxon>
        <taxon>Leptospiraceae</taxon>
        <taxon>Leptospira</taxon>
    </lineage>
</organism>
<protein>
    <submittedName>
        <fullName evidence="1">Uncharacterized protein</fullName>
    </submittedName>
</protein>
<evidence type="ECO:0000313" key="2">
    <source>
        <dbReference type="Proteomes" id="UP000001338"/>
    </source>
</evidence>
<comment type="caution">
    <text evidence="1">The sequence shown here is derived from an EMBL/GenBank/DDBJ whole genome shotgun (WGS) entry which is preliminary data.</text>
</comment>
<dbReference type="Proteomes" id="UP000001338">
    <property type="component" value="Unassembled WGS sequence"/>
</dbReference>
<dbReference type="EMBL" id="AFLV02000021">
    <property type="protein sequence ID" value="EKR65370.1"/>
    <property type="molecule type" value="Genomic_DNA"/>
</dbReference>
<accession>A0A828Z5X7</accession>